<dbReference type="RefSeq" id="WP_087458409.1">
    <property type="nucleotide sequence ID" value="NZ_CP021434.1"/>
</dbReference>
<sequence>MKRKRALVTGCAGFIGSTLSERLLREGYEVYGIDAFVHNYDRWVKERNLQGALAHPQFRFFERDLRSLAFDELLARVDVVFHQAALPGVRTSWGSQFQEYVDHNILVTQALLEAAKNSHVQKIVCASSSSVYGGMSGPADETIMPQPLSPYGVTKLAAEQLCQLYAAVYGVPVVSLRYFTVFGPRQRPDMAFHKFIKNVLSGQPIEIYGDGEQSRDFTYIDDAVTANLLACAAPVKGVVFNIGGVSQLTVNDVISLIETRTGQRANIQRRPEQPGDPRHTFADITKARHLLGYDPQFDVEKGISLQIEQVRRLYNF</sequence>
<organism evidence="3 4">
    <name type="scientific">Tumebacillus avium</name>
    <dbReference type="NCBI Taxonomy" id="1903704"/>
    <lineage>
        <taxon>Bacteria</taxon>
        <taxon>Bacillati</taxon>
        <taxon>Bacillota</taxon>
        <taxon>Bacilli</taxon>
        <taxon>Bacillales</taxon>
        <taxon>Alicyclobacillaceae</taxon>
        <taxon>Tumebacillus</taxon>
    </lineage>
</organism>
<dbReference type="EMBL" id="CP021434">
    <property type="protein sequence ID" value="ARU63062.1"/>
    <property type="molecule type" value="Genomic_DNA"/>
</dbReference>
<dbReference type="Proteomes" id="UP000195437">
    <property type="component" value="Chromosome"/>
</dbReference>
<dbReference type="InterPro" id="IPR036291">
    <property type="entry name" value="NAD(P)-bd_dom_sf"/>
</dbReference>
<dbReference type="KEGG" id="tum:CBW65_20340"/>
<evidence type="ECO:0000313" key="4">
    <source>
        <dbReference type="Proteomes" id="UP000195437"/>
    </source>
</evidence>
<accession>A0A1Y0IR00</accession>
<dbReference type="Gene3D" id="3.40.50.720">
    <property type="entry name" value="NAD(P)-binding Rossmann-like Domain"/>
    <property type="match status" value="1"/>
</dbReference>
<dbReference type="PRINTS" id="PR01713">
    <property type="entry name" value="NUCEPIMERASE"/>
</dbReference>
<evidence type="ECO:0000256" key="1">
    <source>
        <dbReference type="ARBA" id="ARBA00007637"/>
    </source>
</evidence>
<dbReference type="AlphaFoldDB" id="A0A1Y0IR00"/>
<dbReference type="InterPro" id="IPR001509">
    <property type="entry name" value="Epimerase_deHydtase"/>
</dbReference>
<name>A0A1Y0IR00_9BACL</name>
<dbReference type="InterPro" id="IPR020904">
    <property type="entry name" value="Sc_DH/Rdtase_CS"/>
</dbReference>
<proteinExistence type="inferred from homology"/>
<dbReference type="SUPFAM" id="SSF51735">
    <property type="entry name" value="NAD(P)-binding Rossmann-fold domains"/>
    <property type="match status" value="1"/>
</dbReference>
<comment type="similarity">
    <text evidence="1">Belongs to the NAD(P)-dependent epimerase/dehydratase family.</text>
</comment>
<dbReference type="Pfam" id="PF01370">
    <property type="entry name" value="Epimerase"/>
    <property type="match status" value="1"/>
</dbReference>
<reference evidence="4" key="1">
    <citation type="submission" date="2017-05" db="EMBL/GenBank/DDBJ databases">
        <authorList>
            <person name="Sung H."/>
        </authorList>
    </citation>
    <scope>NUCLEOTIDE SEQUENCE [LARGE SCALE GENOMIC DNA]</scope>
    <source>
        <strain evidence="4">AR23208</strain>
    </source>
</reference>
<evidence type="ECO:0000259" key="2">
    <source>
        <dbReference type="Pfam" id="PF01370"/>
    </source>
</evidence>
<feature type="domain" description="NAD-dependent epimerase/dehydratase" evidence="2">
    <location>
        <begin position="6"/>
        <end position="243"/>
    </location>
</feature>
<dbReference type="OrthoDB" id="181047at2"/>
<keyword evidence="4" id="KW-1185">Reference proteome</keyword>
<gene>
    <name evidence="3" type="ORF">CBW65_20340</name>
</gene>
<evidence type="ECO:0000313" key="3">
    <source>
        <dbReference type="EMBL" id="ARU63062.1"/>
    </source>
</evidence>
<dbReference type="PANTHER" id="PTHR43000">
    <property type="entry name" value="DTDP-D-GLUCOSE 4,6-DEHYDRATASE-RELATED"/>
    <property type="match status" value="1"/>
</dbReference>
<dbReference type="Gene3D" id="3.90.25.10">
    <property type="entry name" value="UDP-galactose 4-epimerase, domain 1"/>
    <property type="match status" value="1"/>
</dbReference>
<protein>
    <submittedName>
        <fullName evidence="3">UDP-glucose 4-epimerase</fullName>
    </submittedName>
</protein>
<dbReference type="PROSITE" id="PS00061">
    <property type="entry name" value="ADH_SHORT"/>
    <property type="match status" value="1"/>
</dbReference>